<name>A0A2M9R3C6_9FLAO</name>
<feature type="domain" description="CYTH" evidence="2">
    <location>
        <begin position="2"/>
        <end position="150"/>
    </location>
</feature>
<dbReference type="SUPFAM" id="SSF55154">
    <property type="entry name" value="CYTH-like phosphatases"/>
    <property type="match status" value="1"/>
</dbReference>
<evidence type="ECO:0000313" key="4">
    <source>
        <dbReference type="Proteomes" id="UP000231960"/>
    </source>
</evidence>
<dbReference type="InterPro" id="IPR012042">
    <property type="entry name" value="NeuTTM/CthTTM-like"/>
</dbReference>
<dbReference type="Pfam" id="PF01928">
    <property type="entry name" value="CYTH"/>
    <property type="match status" value="1"/>
</dbReference>
<dbReference type="EMBL" id="NIPO01000001">
    <property type="protein sequence ID" value="PJR03265.1"/>
    <property type="molecule type" value="Genomic_DNA"/>
</dbReference>
<dbReference type="Proteomes" id="UP000231960">
    <property type="component" value="Unassembled WGS sequence"/>
</dbReference>
<dbReference type="OrthoDB" id="9805588at2"/>
<dbReference type="RefSeq" id="WP_100676834.1">
    <property type="nucleotide sequence ID" value="NZ_NIPO01000001.1"/>
</dbReference>
<sequence>MLQEIERKFRVKNTTFLQDIKSKSKIVQGYLSSNPDRTVRIRIKNDKGFITIKGRSNDSGTTRLEWEKEIDFQEAHQLMNLCEDFIIEKTRYEVIFQNQLFEIDIFEGKNDGLIIAEIELESENQNLIFPDWLGQEVTGDIRFYNAYLSQKPYDGW</sequence>
<dbReference type="PIRSF" id="PIRSF016487">
    <property type="entry name" value="CYTH_UCP016487"/>
    <property type="match status" value="1"/>
</dbReference>
<keyword evidence="4" id="KW-1185">Reference proteome</keyword>
<dbReference type="PANTHER" id="PTHR40114">
    <property type="entry name" value="SLR0698 PROTEIN"/>
    <property type="match status" value="1"/>
</dbReference>
<proteinExistence type="predicted"/>
<dbReference type="InterPro" id="IPR033469">
    <property type="entry name" value="CYTH-like_dom_sf"/>
</dbReference>
<comment type="caution">
    <text evidence="3">The sequence shown here is derived from an EMBL/GenBank/DDBJ whole genome shotgun (WGS) entry which is preliminary data.</text>
</comment>
<evidence type="ECO:0000259" key="2">
    <source>
        <dbReference type="PROSITE" id="PS51707"/>
    </source>
</evidence>
<dbReference type="SMART" id="SM01118">
    <property type="entry name" value="CYTH"/>
    <property type="match status" value="1"/>
</dbReference>
<dbReference type="Gene3D" id="2.40.320.10">
    <property type="entry name" value="Hypothetical Protein Pfu-838710-001"/>
    <property type="match status" value="1"/>
</dbReference>
<accession>A0A2M9R3C6</accession>
<evidence type="ECO:0000313" key="3">
    <source>
        <dbReference type="EMBL" id="PJR03265.1"/>
    </source>
</evidence>
<organism evidence="3 4">
    <name type="scientific">Avrilella dinanensis</name>
    <dbReference type="NCBI Taxonomy" id="2008672"/>
    <lineage>
        <taxon>Bacteria</taxon>
        <taxon>Pseudomonadati</taxon>
        <taxon>Bacteroidota</taxon>
        <taxon>Flavobacteriia</taxon>
        <taxon>Flavobacteriales</taxon>
        <taxon>Flavobacteriaceae</taxon>
        <taxon>Avrilella</taxon>
    </lineage>
</organism>
<dbReference type="PROSITE" id="PS51707">
    <property type="entry name" value="CYTH"/>
    <property type="match status" value="1"/>
</dbReference>
<feature type="active site" description="Proton acceptor" evidence="1">
    <location>
        <position position="30"/>
    </location>
</feature>
<protein>
    <submittedName>
        <fullName evidence="3">Adenylate cyclase</fullName>
    </submittedName>
</protein>
<evidence type="ECO:0000256" key="1">
    <source>
        <dbReference type="PIRSR" id="PIRSR016487-1"/>
    </source>
</evidence>
<dbReference type="InterPro" id="IPR023577">
    <property type="entry name" value="CYTH_domain"/>
</dbReference>
<dbReference type="PANTHER" id="PTHR40114:SF1">
    <property type="entry name" value="SLR0698 PROTEIN"/>
    <property type="match status" value="1"/>
</dbReference>
<dbReference type="CDD" id="cd07891">
    <property type="entry name" value="CYTH-like_CthTTM-like_1"/>
    <property type="match status" value="1"/>
</dbReference>
<gene>
    <name evidence="3" type="ORF">CDL10_01200</name>
</gene>
<reference evidence="3 4" key="1">
    <citation type="submission" date="2017-06" db="EMBL/GenBank/DDBJ databases">
        <title>Description of Avrilella dinanensis gen. nov. sp. nov.</title>
        <authorList>
            <person name="Leyer C."/>
            <person name="Sassi M."/>
            <person name="Minet J."/>
            <person name="Kayal S."/>
            <person name="Cattoir V."/>
        </authorList>
    </citation>
    <scope>NUCLEOTIDE SEQUENCE [LARGE SCALE GENOMIC DNA]</scope>
    <source>
        <strain evidence="3 4">UR159</strain>
    </source>
</reference>
<dbReference type="AlphaFoldDB" id="A0A2M9R3C6"/>